<dbReference type="PANTHER" id="PTHR24637">
    <property type="entry name" value="COLLAGEN"/>
    <property type="match status" value="1"/>
</dbReference>
<feature type="compositionally biased region" description="Low complexity" evidence="1">
    <location>
        <begin position="526"/>
        <end position="585"/>
    </location>
</feature>
<evidence type="ECO:0000259" key="2">
    <source>
        <dbReference type="PROSITE" id="PS51688"/>
    </source>
</evidence>
<name>A0A4Z0GJS0_9BACL</name>
<dbReference type="OrthoDB" id="2240714at2"/>
<accession>A0A4Z0GJS0</accession>
<evidence type="ECO:0000313" key="3">
    <source>
        <dbReference type="EMBL" id="TGA95606.1"/>
    </source>
</evidence>
<dbReference type="Proteomes" id="UP000298347">
    <property type="component" value="Unassembled WGS sequence"/>
</dbReference>
<organism evidence="3 4">
    <name type="scientific">Sporolactobacillus shoreae</name>
    <dbReference type="NCBI Taxonomy" id="1465501"/>
    <lineage>
        <taxon>Bacteria</taxon>
        <taxon>Bacillati</taxon>
        <taxon>Bacillota</taxon>
        <taxon>Bacilli</taxon>
        <taxon>Bacillales</taxon>
        <taxon>Sporolactobacillaceae</taxon>
        <taxon>Sporolactobacillus</taxon>
    </lineage>
</organism>
<dbReference type="InterPro" id="IPR010572">
    <property type="entry name" value="Tail_dom"/>
</dbReference>
<keyword evidence="4" id="KW-1185">Reference proteome</keyword>
<feature type="domain" description="Peptidase S74" evidence="2">
    <location>
        <begin position="1218"/>
        <end position="1309"/>
    </location>
</feature>
<reference evidence="3 4" key="1">
    <citation type="journal article" date="2015" name="Int. J. Syst. Evol. Microbiol.">
        <title>Sporolactobacillus shoreae sp. nov. and Sporolactobacillus spathodeae sp. nov., two spore-forming lactic acid bacteria isolated from tree barks in Thailand.</title>
        <authorList>
            <person name="Thamacharoensuk T."/>
            <person name="Kitahara M."/>
            <person name="Ohkuma M."/>
            <person name="Thongchul N."/>
            <person name="Tanasupawat S."/>
        </authorList>
    </citation>
    <scope>NUCLEOTIDE SEQUENCE [LARGE SCALE GENOMIC DNA]</scope>
    <source>
        <strain evidence="3 4">BK92</strain>
    </source>
</reference>
<dbReference type="InterPro" id="IPR007119">
    <property type="entry name" value="Phage_tail_spike_N"/>
</dbReference>
<dbReference type="Pfam" id="PF01391">
    <property type="entry name" value="Collagen"/>
    <property type="match status" value="1"/>
</dbReference>
<evidence type="ECO:0000313" key="4">
    <source>
        <dbReference type="Proteomes" id="UP000298347"/>
    </source>
</evidence>
<dbReference type="Pfam" id="PF06605">
    <property type="entry name" value="Prophage_tail"/>
    <property type="match status" value="1"/>
</dbReference>
<dbReference type="PANTHER" id="PTHR24637:SF388">
    <property type="entry name" value="NEMATODE CUTICLE COLLAGEN N-TERMINAL DOMAIN-CONTAINING PROTEIN"/>
    <property type="match status" value="1"/>
</dbReference>
<dbReference type="EMBL" id="SRJD01000045">
    <property type="protein sequence ID" value="TGA95606.1"/>
    <property type="molecule type" value="Genomic_DNA"/>
</dbReference>
<sequence length="1315" mass="139578">MNIWVINAKRQIVASASDDSSKACHFWNDTWTEKLVNFDSTSTFTINDDGENSQFFVEGALVVAPDLDGDFILYRILTVADQLNSDGTHDKVITLENEYIFDLINTIVADASFTNATAADLFNYVLAGSGWRLNNCDYVGTLTTSFSGNLTAQAAMQQIIRADDAAINPLSDATPVQNFFCEPKFHVLMKGGSIVDFVCDVYSQRGQDNGDRFEYTHDLTGLTRTTDLSTVKTAVRPIGGTDPNDSSKTVDITSVNGGLDYIYDDAANMQYNVTGTSYLMVVLTNSAITDPQALKNWAQSRLDALKTPSVTYTAAIAWLETVPGFDTKRLRLGDTIKIIDREMKPDLAISARAIQTDISRSDPSQNKVTLGDFQTLVIEQVPVNIRSVQAQTQKAQSDVDAAAAALALAQEQIKLKNSIFRSVSAPSNASNNDLWVYTGTDTSVPPVQQYLNGEWQPVQGLKGDQGIPGPSGTNGETVYLHVAYADDASGDGFSQDPTGKAYIGTYTDFTQSDSGSASTYTWAKFQGPTGPQGAQGTQGPTGLTGATGAQGVQGLTGPQGPKGDTGATGAAGPQGPQGIQGPTGTNGQTYWTWIKYADDANGTNMTDSETGKRYVGIAVNKTSATESTNPTDYTWSPLYDNVQVGQTNLFTGTSSSYKSVTFSGWDAYQSPRIPCNPGDSFTGRIYLKPVAQPVSINMEFRNSSTQAYSQNFSTQTIAGGSEGYAVVSAICPTGFDTVTISIRHQSGSTPSDTVQYKEMKLEHGNIATDWSPAPSDSVQVFTSQPVPPYNLNDLYILSGATYYCTTAKAAGAAYASADWTLQQINLTSLATAVQNTLNGSLQSSATYSGVQINASGLTATAGSTVVSVNSSSGFKITKSGSAVFQVDTSGNLSINNAAISSVNGGLTVAINQGSDPLAIKDSGGNYLLHAQQSGDFYIGNNFHVDPSGNVSVTSGSISGTNIIGSSFTASGTGGTGGWQNDRVVIGDTSQGSAINVFDTSANGHIAGMNSNNLFFRSTTSSTVTSSLSQTTLEMDGQNAYSVIIDPTNYKGIWVFSPNGGGNVTTVTGDHILSPAYSFPGDGAYDTGMFWNSDGDFYLKSNNVGRIHVGTSGVAIGGGVDVGITNNLNVSGQIQMTGSSGKIVANGYGCIDIQDNTGQWQFGIHNNGICYVNAQLEVGSNMLLNGAHSIRSNDGEKMYMADGGSGLVDLGVRTLSQSSRWELKENFASMDPAQALLNILSTDVVQYNYKGDQETHVGLIIDDRDTPEYQACSDFITLDRQGKKDDTIIGELMLAIKQLNSTIQDQQIRIAQLEAA</sequence>
<proteinExistence type="predicted"/>
<dbReference type="InterPro" id="IPR008160">
    <property type="entry name" value="Collagen"/>
</dbReference>
<dbReference type="InterPro" id="IPR030392">
    <property type="entry name" value="S74_ICA"/>
</dbReference>
<dbReference type="NCBIfam" id="TIGR01665">
    <property type="entry name" value="put_anti_recept"/>
    <property type="match status" value="1"/>
</dbReference>
<dbReference type="PROSITE" id="PS51688">
    <property type="entry name" value="ICA"/>
    <property type="match status" value="1"/>
</dbReference>
<dbReference type="RefSeq" id="WP_135350148.1">
    <property type="nucleotide sequence ID" value="NZ_SRJD01000045.1"/>
</dbReference>
<comment type="caution">
    <text evidence="3">The sequence shown here is derived from an EMBL/GenBank/DDBJ whole genome shotgun (WGS) entry which is preliminary data.</text>
</comment>
<gene>
    <name evidence="3" type="ORF">E4665_17820</name>
</gene>
<evidence type="ECO:0000256" key="1">
    <source>
        <dbReference type="SAM" id="MobiDB-lite"/>
    </source>
</evidence>
<feature type="region of interest" description="Disordered" evidence="1">
    <location>
        <begin position="524"/>
        <end position="585"/>
    </location>
</feature>
<protein>
    <recommendedName>
        <fullName evidence="2">Peptidase S74 domain-containing protein</fullName>
    </recommendedName>
</protein>